<keyword evidence="4" id="KW-0805">Transcription regulation</keyword>
<feature type="region of interest" description="Disordered" evidence="7">
    <location>
        <begin position="233"/>
        <end position="309"/>
    </location>
</feature>
<evidence type="ECO:0000256" key="4">
    <source>
        <dbReference type="ARBA" id="ARBA00023015"/>
    </source>
</evidence>
<dbReference type="Gene3D" id="1.10.20.10">
    <property type="entry name" value="Histone, subunit A"/>
    <property type="match status" value="1"/>
</dbReference>
<protein>
    <recommendedName>
        <fullName evidence="3">Transcription initiation factor TFIID subunit 8</fullName>
    </recommendedName>
</protein>
<accession>A0ABR4PR33</accession>
<evidence type="ECO:0000256" key="1">
    <source>
        <dbReference type="ARBA" id="ARBA00004123"/>
    </source>
</evidence>
<name>A0ABR4PR33_9HELO</name>
<dbReference type="EMBL" id="JBFCZG010000002">
    <property type="protein sequence ID" value="KAL3425830.1"/>
    <property type="molecule type" value="Genomic_DNA"/>
</dbReference>
<dbReference type="PANTHER" id="PTHR46469:SF1">
    <property type="entry name" value="TRANSCRIPTION INITIATION FACTOR TFIID SUBUNIT 8"/>
    <property type="match status" value="1"/>
</dbReference>
<dbReference type="InterPro" id="IPR009072">
    <property type="entry name" value="Histone-fold"/>
</dbReference>
<proteinExistence type="inferred from homology"/>
<dbReference type="InterPro" id="IPR037818">
    <property type="entry name" value="TAF8"/>
</dbReference>
<comment type="caution">
    <text evidence="10">The sequence shown here is derived from an EMBL/GenBank/DDBJ whole genome shotgun (WGS) entry which is preliminary data.</text>
</comment>
<comment type="subcellular location">
    <subcellularLocation>
        <location evidence="1">Nucleus</location>
    </subcellularLocation>
</comment>
<evidence type="ECO:0000256" key="7">
    <source>
        <dbReference type="SAM" id="MobiDB-lite"/>
    </source>
</evidence>
<evidence type="ECO:0000259" key="9">
    <source>
        <dbReference type="Pfam" id="PF10406"/>
    </source>
</evidence>
<evidence type="ECO:0000256" key="3">
    <source>
        <dbReference type="ARBA" id="ARBA00017307"/>
    </source>
</evidence>
<gene>
    <name evidence="10" type="ORF">PVAG01_02621</name>
</gene>
<evidence type="ECO:0000256" key="6">
    <source>
        <dbReference type="ARBA" id="ARBA00023242"/>
    </source>
</evidence>
<dbReference type="Pfam" id="PF10406">
    <property type="entry name" value="TAF8_C"/>
    <property type="match status" value="1"/>
</dbReference>
<dbReference type="Proteomes" id="UP001629113">
    <property type="component" value="Unassembled WGS sequence"/>
</dbReference>
<organism evidence="10 11">
    <name type="scientific">Phlyctema vagabunda</name>
    <dbReference type="NCBI Taxonomy" id="108571"/>
    <lineage>
        <taxon>Eukaryota</taxon>
        <taxon>Fungi</taxon>
        <taxon>Dikarya</taxon>
        <taxon>Ascomycota</taxon>
        <taxon>Pezizomycotina</taxon>
        <taxon>Leotiomycetes</taxon>
        <taxon>Helotiales</taxon>
        <taxon>Dermateaceae</taxon>
        <taxon>Phlyctema</taxon>
    </lineage>
</organism>
<comment type="similarity">
    <text evidence="2">Belongs to the TAF8 family.</text>
</comment>
<feature type="region of interest" description="Disordered" evidence="7">
    <location>
        <begin position="1"/>
        <end position="46"/>
    </location>
</feature>
<evidence type="ECO:0000259" key="8">
    <source>
        <dbReference type="Pfam" id="PF07524"/>
    </source>
</evidence>
<feature type="compositionally biased region" description="Polar residues" evidence="7">
    <location>
        <begin position="26"/>
        <end position="36"/>
    </location>
</feature>
<dbReference type="PANTHER" id="PTHR46469">
    <property type="entry name" value="TRANSCRIPTION INITIATION FACTOR TFIID SUBUNIT 8"/>
    <property type="match status" value="1"/>
</dbReference>
<feature type="compositionally biased region" description="Polar residues" evidence="7">
    <location>
        <begin position="263"/>
        <end position="275"/>
    </location>
</feature>
<evidence type="ECO:0000313" key="11">
    <source>
        <dbReference type="Proteomes" id="UP001629113"/>
    </source>
</evidence>
<evidence type="ECO:0000256" key="2">
    <source>
        <dbReference type="ARBA" id="ARBA00008767"/>
    </source>
</evidence>
<dbReference type="InterPro" id="IPR006565">
    <property type="entry name" value="BTP"/>
</dbReference>
<reference evidence="10 11" key="1">
    <citation type="submission" date="2024-06" db="EMBL/GenBank/DDBJ databases">
        <title>Complete genome of Phlyctema vagabunda strain 19-DSS-EL-015.</title>
        <authorList>
            <person name="Fiorenzani C."/>
        </authorList>
    </citation>
    <scope>NUCLEOTIDE SEQUENCE [LARGE SCALE GENOMIC DNA]</scope>
    <source>
        <strain evidence="10 11">19-DSS-EL-015</strain>
    </source>
</reference>
<evidence type="ECO:0000256" key="5">
    <source>
        <dbReference type="ARBA" id="ARBA00023163"/>
    </source>
</evidence>
<dbReference type="CDD" id="cd08049">
    <property type="entry name" value="TAF8"/>
    <property type="match status" value="1"/>
</dbReference>
<feature type="compositionally biased region" description="Basic and acidic residues" evidence="7">
    <location>
        <begin position="234"/>
        <end position="261"/>
    </location>
</feature>
<dbReference type="InterPro" id="IPR019473">
    <property type="entry name" value="TFIID_su8_C"/>
</dbReference>
<keyword evidence="6" id="KW-0539">Nucleus</keyword>
<dbReference type="Pfam" id="PF07524">
    <property type="entry name" value="Bromo_TP"/>
    <property type="match status" value="1"/>
</dbReference>
<feature type="domain" description="Bromodomain associated" evidence="8">
    <location>
        <begin position="58"/>
        <end position="125"/>
    </location>
</feature>
<evidence type="ECO:0000313" key="10">
    <source>
        <dbReference type="EMBL" id="KAL3425830.1"/>
    </source>
</evidence>
<dbReference type="CDD" id="cd00076">
    <property type="entry name" value="HFD_SF"/>
    <property type="match status" value="1"/>
</dbReference>
<keyword evidence="11" id="KW-1185">Reference proteome</keyword>
<feature type="domain" description="Transcription factor TFIID subunit 8 C-terminal" evidence="9">
    <location>
        <begin position="180"/>
        <end position="228"/>
    </location>
</feature>
<keyword evidence="5" id="KW-0804">Transcription</keyword>
<sequence length="309" mass="34889">MAPILGKRFAPDHDSLWNPSPKKQRITSISSQTTPETPAADDEAEVTESALFNQEPEQLLRRSVALALEHVGFDGATPEALESFCAHVYTYATEFLTGVTRSMANARRSQPTPMDFQYALARFDIPLLSLEPHLKPPIPTSKLQPQFEHPPLAKKPNEKSLVRLLGDELSGAPDKNNRPWIPKKFPSFPSKHTYKWTEVVPTRETDPRKIREEAAKTARQGEEALRRLVKVGKASKEKGVKRAASKDPRSKERHELWERTMQDLMSGNHSTTNGKTIKEEDRSMMVNSEQQYFRKPVAGKRKPQPPPAP</sequence>